<dbReference type="GO" id="GO:0070681">
    <property type="term" value="P:glutaminyl-tRNAGln biosynthesis via transamidation"/>
    <property type="evidence" value="ECO:0007669"/>
    <property type="project" value="TreeGrafter"/>
</dbReference>
<dbReference type="EC" id="6.3.5.-" evidence="1"/>
<keyword evidence="1" id="KW-0648">Protein biosynthesis</keyword>
<dbReference type="AlphaFoldDB" id="A0A0M4NVL5"/>
<dbReference type="GO" id="GO:0005524">
    <property type="term" value="F:ATP binding"/>
    <property type="evidence" value="ECO:0007669"/>
    <property type="project" value="UniProtKB-KW"/>
</dbReference>
<dbReference type="OrthoDB" id="9794326at2"/>
<gene>
    <name evidence="1" type="primary">gatC</name>
    <name evidence="2" type="ORF">SP60_01265</name>
</gene>
<name>A0A0M4NVL5_9GAMM</name>
<dbReference type="PANTHER" id="PTHR15004:SF0">
    <property type="entry name" value="GLUTAMYL-TRNA(GLN) AMIDOTRANSFERASE SUBUNIT C, MITOCHONDRIAL"/>
    <property type="match status" value="1"/>
</dbReference>
<proteinExistence type="inferred from homology"/>
<dbReference type="Gene3D" id="1.10.20.60">
    <property type="entry name" value="Glu-tRNAGln amidotransferase C subunit, N-terminal domain"/>
    <property type="match status" value="1"/>
</dbReference>
<reference evidence="2 3" key="1">
    <citation type="journal article" date="2015" name="Genome Announc.">
        <title>Genome Sequence of 'Candidatus Thioglobus autotrophica' Strain EF1, a Chemoautotroph from the SUP05 Clade of Marine Gammaproteobacteria.</title>
        <authorList>
            <person name="Shah V."/>
            <person name="Morris R.M."/>
        </authorList>
    </citation>
    <scope>NUCLEOTIDE SEQUENCE [LARGE SCALE GENOMIC DNA]</scope>
    <source>
        <strain evidence="2 3">EF1</strain>
    </source>
</reference>
<dbReference type="SUPFAM" id="SSF141000">
    <property type="entry name" value="Glu-tRNAGln amidotransferase C subunit"/>
    <property type="match status" value="1"/>
</dbReference>
<comment type="similarity">
    <text evidence="1">Belongs to the GatC family.</text>
</comment>
<dbReference type="GO" id="GO:0016740">
    <property type="term" value="F:transferase activity"/>
    <property type="evidence" value="ECO:0007669"/>
    <property type="project" value="UniProtKB-KW"/>
</dbReference>
<keyword evidence="3" id="KW-1185">Reference proteome</keyword>
<dbReference type="GO" id="GO:0050566">
    <property type="term" value="F:asparaginyl-tRNA synthase (glutamine-hydrolyzing) activity"/>
    <property type="evidence" value="ECO:0007669"/>
    <property type="project" value="RHEA"/>
</dbReference>
<dbReference type="GO" id="GO:0050567">
    <property type="term" value="F:glutaminyl-tRNA synthase (glutamine-hydrolyzing) activity"/>
    <property type="evidence" value="ECO:0007669"/>
    <property type="project" value="UniProtKB-UniRule"/>
</dbReference>
<dbReference type="GO" id="GO:0006412">
    <property type="term" value="P:translation"/>
    <property type="evidence" value="ECO:0007669"/>
    <property type="project" value="UniProtKB-UniRule"/>
</dbReference>
<organism evidence="2 3">
    <name type="scientific">Candidatus Thioglobus autotrophicus</name>
    <dbReference type="NCBI Taxonomy" id="1705394"/>
    <lineage>
        <taxon>Bacteria</taxon>
        <taxon>Pseudomonadati</taxon>
        <taxon>Pseudomonadota</taxon>
        <taxon>Gammaproteobacteria</taxon>
        <taxon>Candidatus Pseudothioglobaceae</taxon>
        <taxon>Candidatus Thioglobus</taxon>
    </lineage>
</organism>
<keyword evidence="1" id="KW-0067">ATP-binding</keyword>
<comment type="catalytic activity">
    <reaction evidence="1">
        <text>L-glutamyl-tRNA(Gln) + L-glutamine + ATP + H2O = L-glutaminyl-tRNA(Gln) + L-glutamate + ADP + phosphate + H(+)</text>
        <dbReference type="Rhea" id="RHEA:17521"/>
        <dbReference type="Rhea" id="RHEA-COMP:9681"/>
        <dbReference type="Rhea" id="RHEA-COMP:9684"/>
        <dbReference type="ChEBI" id="CHEBI:15377"/>
        <dbReference type="ChEBI" id="CHEBI:15378"/>
        <dbReference type="ChEBI" id="CHEBI:29985"/>
        <dbReference type="ChEBI" id="CHEBI:30616"/>
        <dbReference type="ChEBI" id="CHEBI:43474"/>
        <dbReference type="ChEBI" id="CHEBI:58359"/>
        <dbReference type="ChEBI" id="CHEBI:78520"/>
        <dbReference type="ChEBI" id="CHEBI:78521"/>
        <dbReference type="ChEBI" id="CHEBI:456216"/>
    </reaction>
</comment>
<comment type="catalytic activity">
    <reaction evidence="1">
        <text>L-aspartyl-tRNA(Asn) + L-glutamine + ATP + H2O = L-asparaginyl-tRNA(Asn) + L-glutamate + ADP + phosphate + 2 H(+)</text>
        <dbReference type="Rhea" id="RHEA:14513"/>
        <dbReference type="Rhea" id="RHEA-COMP:9674"/>
        <dbReference type="Rhea" id="RHEA-COMP:9677"/>
        <dbReference type="ChEBI" id="CHEBI:15377"/>
        <dbReference type="ChEBI" id="CHEBI:15378"/>
        <dbReference type="ChEBI" id="CHEBI:29985"/>
        <dbReference type="ChEBI" id="CHEBI:30616"/>
        <dbReference type="ChEBI" id="CHEBI:43474"/>
        <dbReference type="ChEBI" id="CHEBI:58359"/>
        <dbReference type="ChEBI" id="CHEBI:78515"/>
        <dbReference type="ChEBI" id="CHEBI:78516"/>
        <dbReference type="ChEBI" id="CHEBI:456216"/>
    </reaction>
</comment>
<evidence type="ECO:0000313" key="3">
    <source>
        <dbReference type="Proteomes" id="UP000058020"/>
    </source>
</evidence>
<dbReference type="InterPro" id="IPR003837">
    <property type="entry name" value="GatC"/>
</dbReference>
<keyword evidence="1" id="KW-0547">Nucleotide-binding</keyword>
<dbReference type="InterPro" id="IPR036113">
    <property type="entry name" value="Asp/Glu-ADT_sf_sub_c"/>
</dbReference>
<dbReference type="PATRIC" id="fig|1705394.5.peg.251"/>
<comment type="subunit">
    <text evidence="1">Heterotrimer of A, B and C subunits.</text>
</comment>
<accession>A0A0M4NVL5</accession>
<dbReference type="GO" id="GO:0006450">
    <property type="term" value="P:regulation of translational fidelity"/>
    <property type="evidence" value="ECO:0007669"/>
    <property type="project" value="InterPro"/>
</dbReference>
<keyword evidence="1" id="KW-0436">Ligase</keyword>
<protein>
    <recommendedName>
        <fullName evidence="1">Aspartyl/glutamyl-tRNA(Asn/Gln) amidotransferase subunit C</fullName>
        <shortName evidence="1">Asp/Glu-ADT subunit C</shortName>
        <ecNumber evidence="1">6.3.5.-</ecNumber>
    </recommendedName>
</protein>
<dbReference type="NCBIfam" id="TIGR00135">
    <property type="entry name" value="gatC"/>
    <property type="match status" value="1"/>
</dbReference>
<dbReference type="PANTHER" id="PTHR15004">
    <property type="entry name" value="GLUTAMYL-TRNA(GLN) AMIDOTRANSFERASE SUBUNIT C, MITOCHONDRIAL"/>
    <property type="match status" value="1"/>
</dbReference>
<comment type="function">
    <text evidence="1">Allows the formation of correctly charged Asn-tRNA(Asn) or Gln-tRNA(Gln) through the transamidation of misacylated Asp-tRNA(Asn) or Glu-tRNA(Gln) in organisms which lack either or both of asparaginyl-tRNA or glutaminyl-tRNA synthetases. The reaction takes place in the presence of glutamine and ATP through an activated phospho-Asp-tRNA(Asn) or phospho-Glu-tRNA(Gln).</text>
</comment>
<keyword evidence="2" id="KW-0808">Transferase</keyword>
<dbReference type="RefSeq" id="WP_053950918.1">
    <property type="nucleotide sequence ID" value="NZ_CP010552.1"/>
</dbReference>
<dbReference type="EMBL" id="CP010552">
    <property type="protein sequence ID" value="ALE51993.1"/>
    <property type="molecule type" value="Genomic_DNA"/>
</dbReference>
<dbReference type="Pfam" id="PF02686">
    <property type="entry name" value="GatC"/>
    <property type="match status" value="1"/>
</dbReference>
<dbReference type="KEGG" id="tho:SP60_01265"/>
<dbReference type="Proteomes" id="UP000058020">
    <property type="component" value="Chromosome"/>
</dbReference>
<evidence type="ECO:0000256" key="1">
    <source>
        <dbReference type="HAMAP-Rule" id="MF_00122"/>
    </source>
</evidence>
<evidence type="ECO:0000313" key="2">
    <source>
        <dbReference type="EMBL" id="ALE51993.1"/>
    </source>
</evidence>
<dbReference type="HAMAP" id="MF_00122">
    <property type="entry name" value="GatC"/>
    <property type="match status" value="1"/>
</dbReference>
<sequence length="95" mass="10453">MSLSEQQVTQIAYLARLSLSAAELQDNTKDLNAILGLAEQLGTINTDGIEPMAHPLHMTQRLRADVVSEHDQSDLFQSIAPKTGNKHYLVPTVIE</sequence>
<dbReference type="STRING" id="1705394.SP60_01265"/>